<feature type="domain" description="Thioredoxin" evidence="5">
    <location>
        <begin position="62"/>
        <end position="227"/>
    </location>
</feature>
<dbReference type="EMBL" id="WAAU01000012">
    <property type="protein sequence ID" value="KAB1158685.1"/>
    <property type="molecule type" value="Genomic_DNA"/>
</dbReference>
<gene>
    <name evidence="6" type="ORF">F7018_08690</name>
</gene>
<dbReference type="PANTHER" id="PTHR12151">
    <property type="entry name" value="ELECTRON TRANSPORT PROTIN SCO1/SENC FAMILY MEMBER"/>
    <property type="match status" value="1"/>
</dbReference>
<sequence>MSHSNKIIDSIEQIRVIYFLFFLLFSLTACKTEKKVNKEITLPFFNSAEFTPEWISEDSSKYDKIHTIPDFNLVNQDGKGISRNLYKGKIYVADFFFVSCPGICPILEKNMSKLQEKFKDDKDVLLLSHTVMPIKDSVPVLKKYAIENNINSDKWNLVTGDKEQIYNLARKAYFADEDFVKTQDENAFIHTENFVLIDKKGRIRGVYNGTLGLDTERLIRHIEILKKEG</sequence>
<evidence type="ECO:0000256" key="3">
    <source>
        <dbReference type="PIRSR" id="PIRSR603782-1"/>
    </source>
</evidence>
<organism evidence="6 7">
    <name type="scientific">Tenacibaculum aiptasiae</name>
    <dbReference type="NCBI Taxonomy" id="426481"/>
    <lineage>
        <taxon>Bacteria</taxon>
        <taxon>Pseudomonadati</taxon>
        <taxon>Bacteroidota</taxon>
        <taxon>Flavobacteriia</taxon>
        <taxon>Flavobacteriales</taxon>
        <taxon>Flavobacteriaceae</taxon>
        <taxon>Tenacibaculum</taxon>
    </lineage>
</organism>
<protein>
    <submittedName>
        <fullName evidence="6">SCO family protein</fullName>
    </submittedName>
</protein>
<name>A0A7J5AM92_9FLAO</name>
<dbReference type="SUPFAM" id="SSF52833">
    <property type="entry name" value="Thioredoxin-like"/>
    <property type="match status" value="1"/>
</dbReference>
<dbReference type="Gene3D" id="3.40.30.10">
    <property type="entry name" value="Glutaredoxin"/>
    <property type="match status" value="1"/>
</dbReference>
<dbReference type="AlphaFoldDB" id="A0A7J5AM92"/>
<evidence type="ECO:0000313" key="7">
    <source>
        <dbReference type="Proteomes" id="UP000467305"/>
    </source>
</evidence>
<keyword evidence="7" id="KW-1185">Reference proteome</keyword>
<dbReference type="Pfam" id="PF02630">
    <property type="entry name" value="SCO1-SenC"/>
    <property type="match status" value="1"/>
</dbReference>
<dbReference type="RefSeq" id="WP_150899652.1">
    <property type="nucleotide sequence ID" value="NZ_WAAU01000012.1"/>
</dbReference>
<evidence type="ECO:0000256" key="1">
    <source>
        <dbReference type="ARBA" id="ARBA00010996"/>
    </source>
</evidence>
<proteinExistence type="inferred from homology"/>
<evidence type="ECO:0000313" key="6">
    <source>
        <dbReference type="EMBL" id="KAB1158685.1"/>
    </source>
</evidence>
<dbReference type="PANTHER" id="PTHR12151:SF25">
    <property type="entry name" value="LINALOOL DEHYDRATASE_ISOMERASE DOMAIN-CONTAINING PROTEIN"/>
    <property type="match status" value="1"/>
</dbReference>
<feature type="binding site" evidence="3">
    <location>
        <position position="190"/>
    </location>
    <ligand>
        <name>Cu cation</name>
        <dbReference type="ChEBI" id="CHEBI:23378"/>
    </ligand>
</feature>
<evidence type="ECO:0000256" key="2">
    <source>
        <dbReference type="ARBA" id="ARBA00023008"/>
    </source>
</evidence>
<dbReference type="GO" id="GO:0046872">
    <property type="term" value="F:metal ion binding"/>
    <property type="evidence" value="ECO:0007669"/>
    <property type="project" value="UniProtKB-KW"/>
</dbReference>
<keyword evidence="3" id="KW-0479">Metal-binding</keyword>
<dbReference type="InterPro" id="IPR003782">
    <property type="entry name" value="SCO1/SenC"/>
</dbReference>
<dbReference type="InterPro" id="IPR036249">
    <property type="entry name" value="Thioredoxin-like_sf"/>
</dbReference>
<comment type="similarity">
    <text evidence="1">Belongs to the SCO1/2 family.</text>
</comment>
<dbReference type="InterPro" id="IPR013766">
    <property type="entry name" value="Thioredoxin_domain"/>
</dbReference>
<evidence type="ECO:0000256" key="4">
    <source>
        <dbReference type="PIRSR" id="PIRSR603782-2"/>
    </source>
</evidence>
<keyword evidence="2 3" id="KW-0186">Copper</keyword>
<dbReference type="Proteomes" id="UP000467305">
    <property type="component" value="Unassembled WGS sequence"/>
</dbReference>
<feature type="disulfide bond" description="Redox-active" evidence="4">
    <location>
        <begin position="100"/>
        <end position="104"/>
    </location>
</feature>
<dbReference type="PROSITE" id="PS51257">
    <property type="entry name" value="PROKAR_LIPOPROTEIN"/>
    <property type="match status" value="1"/>
</dbReference>
<feature type="binding site" evidence="3">
    <location>
        <position position="104"/>
    </location>
    <ligand>
        <name>Cu cation</name>
        <dbReference type="ChEBI" id="CHEBI:23378"/>
    </ligand>
</feature>
<dbReference type="PROSITE" id="PS51352">
    <property type="entry name" value="THIOREDOXIN_2"/>
    <property type="match status" value="1"/>
</dbReference>
<evidence type="ECO:0000259" key="5">
    <source>
        <dbReference type="PROSITE" id="PS51352"/>
    </source>
</evidence>
<keyword evidence="4" id="KW-1015">Disulfide bond</keyword>
<dbReference type="OrthoDB" id="9811998at2"/>
<dbReference type="CDD" id="cd02968">
    <property type="entry name" value="SCO"/>
    <property type="match status" value="1"/>
</dbReference>
<reference evidence="6 7" key="1">
    <citation type="submission" date="2019-09" db="EMBL/GenBank/DDBJ databases">
        <authorList>
            <person name="Cao W.R."/>
        </authorList>
    </citation>
    <scope>NUCLEOTIDE SEQUENCE [LARGE SCALE GENOMIC DNA]</scope>
    <source>
        <strain evidence="7">a4</strain>
    </source>
</reference>
<accession>A0A7J5AM92</accession>
<feature type="binding site" evidence="3">
    <location>
        <position position="100"/>
    </location>
    <ligand>
        <name>Cu cation</name>
        <dbReference type="ChEBI" id="CHEBI:23378"/>
    </ligand>
</feature>
<comment type="caution">
    <text evidence="6">The sequence shown here is derived from an EMBL/GenBank/DDBJ whole genome shotgun (WGS) entry which is preliminary data.</text>
</comment>